<reference evidence="3 4" key="1">
    <citation type="submission" date="2019-10" db="EMBL/GenBank/DDBJ databases">
        <title>Streptomyces smaragdinus sp. nov. and Streptomyces fabii sp. nov., isolated from the gut of fungus growing-termite Macrotermes natalensis.</title>
        <authorList>
            <person name="Schwitalla J."/>
            <person name="Benndorf R."/>
            <person name="Martin K."/>
            <person name="De Beer W."/>
            <person name="Kaster A.-K."/>
            <person name="Vollmers J."/>
            <person name="Poulsen M."/>
            <person name="Beemelmanns C."/>
        </authorList>
    </citation>
    <scope>NUCLEOTIDE SEQUENCE [LARGE SCALE GENOMIC DNA]</scope>
    <source>
        <strain evidence="3 4">RB5</strain>
    </source>
</reference>
<gene>
    <name evidence="3" type="ORF">SRB5_13660</name>
</gene>
<sequence length="194" mass="20000">MRTPLRRIAVTVLLSCSLVAGVTACSSTEAKRPESSQRAAAAAAVPAQTTPSPSPTATRERLNRTRFAANAGLAAGATYQWIIKPFREGKFKRGADGRTFALIKAGLAGAFAYNRLKAAQKNAQGDPILEKALAPITGGVEALRSLGGKLRRGQVDESGIGGVEDLLNGFKSAGKEAGVDVVPKVPSTGQLSGG</sequence>
<feature type="signal peptide" evidence="2">
    <location>
        <begin position="1"/>
        <end position="24"/>
    </location>
</feature>
<evidence type="ECO:0000313" key="4">
    <source>
        <dbReference type="Proteomes" id="UP000466345"/>
    </source>
</evidence>
<keyword evidence="2" id="KW-0732">Signal</keyword>
<evidence type="ECO:0008006" key="5">
    <source>
        <dbReference type="Google" id="ProtNLM"/>
    </source>
</evidence>
<keyword evidence="4" id="KW-1185">Reference proteome</keyword>
<organism evidence="3 4">
    <name type="scientific">Streptomyces smaragdinus</name>
    <dbReference type="NCBI Taxonomy" id="2585196"/>
    <lineage>
        <taxon>Bacteria</taxon>
        <taxon>Bacillati</taxon>
        <taxon>Actinomycetota</taxon>
        <taxon>Actinomycetes</taxon>
        <taxon>Kitasatosporales</taxon>
        <taxon>Streptomycetaceae</taxon>
        <taxon>Streptomyces</taxon>
    </lineage>
</organism>
<evidence type="ECO:0000313" key="3">
    <source>
        <dbReference type="EMBL" id="MQY11251.1"/>
    </source>
</evidence>
<feature type="region of interest" description="Disordered" evidence="1">
    <location>
        <begin position="29"/>
        <end position="60"/>
    </location>
</feature>
<dbReference type="EMBL" id="WEGJ01000003">
    <property type="protein sequence ID" value="MQY11251.1"/>
    <property type="molecule type" value="Genomic_DNA"/>
</dbReference>
<feature type="chain" id="PRO_5039173810" description="Lipoprotein" evidence="2">
    <location>
        <begin position="25"/>
        <end position="194"/>
    </location>
</feature>
<dbReference type="RefSeq" id="WP_323377203.1">
    <property type="nucleotide sequence ID" value="NZ_WEGJ01000003.1"/>
</dbReference>
<dbReference type="AlphaFoldDB" id="A0A7K0CCS2"/>
<evidence type="ECO:0000256" key="2">
    <source>
        <dbReference type="SAM" id="SignalP"/>
    </source>
</evidence>
<dbReference type="PROSITE" id="PS51257">
    <property type="entry name" value="PROKAR_LIPOPROTEIN"/>
    <property type="match status" value="1"/>
</dbReference>
<accession>A0A7K0CCS2</accession>
<dbReference type="Proteomes" id="UP000466345">
    <property type="component" value="Unassembled WGS sequence"/>
</dbReference>
<evidence type="ECO:0000256" key="1">
    <source>
        <dbReference type="SAM" id="MobiDB-lite"/>
    </source>
</evidence>
<feature type="compositionally biased region" description="Low complexity" evidence="1">
    <location>
        <begin position="36"/>
        <end position="57"/>
    </location>
</feature>
<protein>
    <recommendedName>
        <fullName evidence="5">Lipoprotein</fullName>
    </recommendedName>
</protein>
<proteinExistence type="predicted"/>
<name>A0A7K0CCS2_9ACTN</name>
<comment type="caution">
    <text evidence="3">The sequence shown here is derived from an EMBL/GenBank/DDBJ whole genome shotgun (WGS) entry which is preliminary data.</text>
</comment>